<dbReference type="PANTHER" id="PTHR42693:SF11">
    <property type="entry name" value="ARYLSULFATASE A"/>
    <property type="match status" value="1"/>
</dbReference>
<dbReference type="InterPro" id="IPR050738">
    <property type="entry name" value="Sulfatase"/>
</dbReference>
<dbReference type="GO" id="GO:0004065">
    <property type="term" value="F:arylsulfatase activity"/>
    <property type="evidence" value="ECO:0007669"/>
    <property type="project" value="TreeGrafter"/>
</dbReference>
<dbReference type="Gene3D" id="3.40.720.10">
    <property type="entry name" value="Alkaline Phosphatase, subunit A"/>
    <property type="match status" value="1"/>
</dbReference>
<reference evidence="2" key="2">
    <citation type="journal article" date="2013" name="Mar. Genomics">
        <title>Expression of sulfatases in Rhodopirellula baltica and the diversity of sulfatases in the genus Rhodopirellula.</title>
        <authorList>
            <person name="Wegner C.E."/>
            <person name="Richter-Heitmann T."/>
            <person name="Klindworth A."/>
            <person name="Klockow C."/>
            <person name="Richter M."/>
            <person name="Achstetter T."/>
            <person name="Glockner F.O."/>
            <person name="Harder J."/>
        </authorList>
    </citation>
    <scope>NUCLEOTIDE SEQUENCE [LARGE SCALE GENOMIC DNA]</scope>
    <source>
        <strain evidence="2">6C</strain>
    </source>
</reference>
<proteinExistence type="inferred from homology"/>
<sequence>MPPDVGYTRFRGNKGTAREGGHRVPAIAWLPGKINRGTDSHEIVGGIDILAAFASVAGVELPKRDRDGEPIVFDGQDMTPLLTDKADKWTRRK</sequence>
<evidence type="ECO:0000256" key="1">
    <source>
        <dbReference type="ARBA" id="ARBA00008779"/>
    </source>
</evidence>
<dbReference type="SUPFAM" id="SSF53649">
    <property type="entry name" value="Alkaline phosphatase-like"/>
    <property type="match status" value="1"/>
</dbReference>
<dbReference type="PANTHER" id="PTHR42693">
    <property type="entry name" value="ARYLSULFATASE FAMILY MEMBER"/>
    <property type="match status" value="1"/>
</dbReference>
<dbReference type="EMBL" id="ANMO01000072">
    <property type="protein sequence ID" value="EMB18021.1"/>
    <property type="molecule type" value="Genomic_DNA"/>
</dbReference>
<accession>M2A8C7</accession>
<dbReference type="InterPro" id="IPR017850">
    <property type="entry name" value="Alkaline_phosphatase_core_sf"/>
</dbReference>
<dbReference type="RefSeq" id="WP_008654811.1">
    <property type="nucleotide sequence ID" value="NZ_ANMO01000072.1"/>
</dbReference>
<keyword evidence="3" id="KW-1185">Reference proteome</keyword>
<comment type="caution">
    <text evidence="2">The sequence shown here is derived from an EMBL/GenBank/DDBJ whole genome shotgun (WGS) entry which is preliminary data.</text>
</comment>
<reference evidence="2" key="1">
    <citation type="submission" date="2012-11" db="EMBL/GenBank/DDBJ databases">
        <title>Permanent draft genomes of Rhodopirellula europaea strain SH398 and 6C.</title>
        <authorList>
            <person name="Richter M."/>
            <person name="Richter-Heitmann T."/>
            <person name="Frank C."/>
            <person name="Harder J."/>
            <person name="Glockner F.O."/>
        </authorList>
    </citation>
    <scope>NUCLEOTIDE SEQUENCE</scope>
    <source>
        <strain evidence="2">6C</strain>
    </source>
</reference>
<gene>
    <name evidence="2" type="ORF">RE6C_01265</name>
</gene>
<evidence type="ECO:0000313" key="3">
    <source>
        <dbReference type="Proteomes" id="UP000011529"/>
    </source>
</evidence>
<dbReference type="AlphaFoldDB" id="M2A8C7"/>
<dbReference type="Proteomes" id="UP000011529">
    <property type="component" value="Unassembled WGS sequence"/>
</dbReference>
<organism evidence="2 3">
    <name type="scientific">Rhodopirellula europaea 6C</name>
    <dbReference type="NCBI Taxonomy" id="1263867"/>
    <lineage>
        <taxon>Bacteria</taxon>
        <taxon>Pseudomonadati</taxon>
        <taxon>Planctomycetota</taxon>
        <taxon>Planctomycetia</taxon>
        <taxon>Pirellulales</taxon>
        <taxon>Pirellulaceae</taxon>
        <taxon>Rhodopirellula</taxon>
    </lineage>
</organism>
<evidence type="ECO:0000313" key="2">
    <source>
        <dbReference type="EMBL" id="EMB18021.1"/>
    </source>
</evidence>
<dbReference type="PATRIC" id="fig|1263867.3.peg.1336"/>
<comment type="similarity">
    <text evidence="1">Belongs to the sulfatase family.</text>
</comment>
<name>M2A8C7_9BACT</name>
<protein>
    <submittedName>
        <fullName evidence="2">Uncharacterized protein</fullName>
    </submittedName>
</protein>